<feature type="non-terminal residue" evidence="1">
    <location>
        <position position="1"/>
    </location>
</feature>
<dbReference type="Proteomes" id="UP001142055">
    <property type="component" value="Chromosome 1"/>
</dbReference>
<gene>
    <name evidence="1" type="ORF">RDWZM_003188</name>
</gene>
<dbReference type="EMBL" id="JAPWDV010000001">
    <property type="protein sequence ID" value="KAJ6224643.1"/>
    <property type="molecule type" value="Genomic_DNA"/>
</dbReference>
<comment type="caution">
    <text evidence="1">The sequence shown here is derived from an EMBL/GenBank/DDBJ whole genome shotgun (WGS) entry which is preliminary data.</text>
</comment>
<organism evidence="1 2">
    <name type="scientific">Blomia tropicalis</name>
    <name type="common">Mite</name>
    <dbReference type="NCBI Taxonomy" id="40697"/>
    <lineage>
        <taxon>Eukaryota</taxon>
        <taxon>Metazoa</taxon>
        <taxon>Ecdysozoa</taxon>
        <taxon>Arthropoda</taxon>
        <taxon>Chelicerata</taxon>
        <taxon>Arachnida</taxon>
        <taxon>Acari</taxon>
        <taxon>Acariformes</taxon>
        <taxon>Sarcoptiformes</taxon>
        <taxon>Astigmata</taxon>
        <taxon>Glycyphagoidea</taxon>
        <taxon>Echimyopodidae</taxon>
        <taxon>Blomia</taxon>
    </lineage>
</organism>
<protein>
    <submittedName>
        <fullName evidence="1">Uncharacterized protein</fullName>
    </submittedName>
</protein>
<dbReference type="AlphaFoldDB" id="A0A9Q0MEF2"/>
<reference evidence="1" key="1">
    <citation type="submission" date="2022-12" db="EMBL/GenBank/DDBJ databases">
        <title>Genome assemblies of Blomia tropicalis.</title>
        <authorList>
            <person name="Cui Y."/>
        </authorList>
    </citation>
    <scope>NUCLEOTIDE SEQUENCE</scope>
    <source>
        <tissue evidence="1">Adult mites</tissue>
    </source>
</reference>
<proteinExistence type="predicted"/>
<sequence length="75" mass="8462">IRKNPNSIPIRYLKKGAVLDERESFDLMSIADLSIWIDVGVGDDDDEAMKAEQLLFLVSVSAFGTNMENHELKHN</sequence>
<evidence type="ECO:0000313" key="2">
    <source>
        <dbReference type="Proteomes" id="UP001142055"/>
    </source>
</evidence>
<evidence type="ECO:0000313" key="1">
    <source>
        <dbReference type="EMBL" id="KAJ6224643.1"/>
    </source>
</evidence>
<accession>A0A9Q0MEF2</accession>
<keyword evidence="2" id="KW-1185">Reference proteome</keyword>
<name>A0A9Q0MEF2_BLOTA</name>